<feature type="domain" description="M23ase beta-sheet core" evidence="2">
    <location>
        <begin position="332"/>
        <end position="419"/>
    </location>
</feature>
<protein>
    <submittedName>
        <fullName evidence="3">Peptidoglycan DD-metalloendopeptidase family protein</fullName>
    </submittedName>
</protein>
<dbReference type="RefSeq" id="WP_160618941.1">
    <property type="nucleotide sequence ID" value="NZ_CP047652.1"/>
</dbReference>
<dbReference type="InterPro" id="IPR011055">
    <property type="entry name" value="Dup_hybrid_motif"/>
</dbReference>
<evidence type="ECO:0000313" key="3">
    <source>
        <dbReference type="EMBL" id="QHI95866.1"/>
    </source>
</evidence>
<evidence type="ECO:0000256" key="1">
    <source>
        <dbReference type="SAM" id="Coils"/>
    </source>
</evidence>
<dbReference type="InterPro" id="IPR016047">
    <property type="entry name" value="M23ase_b-sheet_dom"/>
</dbReference>
<dbReference type="EMBL" id="CP047652">
    <property type="protein sequence ID" value="QHI95866.1"/>
    <property type="molecule type" value="Genomic_DNA"/>
</dbReference>
<dbReference type="Proteomes" id="UP000463975">
    <property type="component" value="Chromosome"/>
</dbReference>
<proteinExistence type="predicted"/>
<dbReference type="SUPFAM" id="SSF51261">
    <property type="entry name" value="Duplicated hybrid motif"/>
    <property type="match status" value="1"/>
</dbReference>
<reference evidence="3 4" key="1">
    <citation type="submission" date="2020-01" db="EMBL/GenBank/DDBJ databases">
        <title>Genome sequencing of strain KACC 21507.</title>
        <authorList>
            <person name="Heo J."/>
            <person name="Kim S.-J."/>
            <person name="Kim J.-S."/>
            <person name="Hong S.-B."/>
            <person name="Kwon S.-W."/>
        </authorList>
    </citation>
    <scope>NUCLEOTIDE SEQUENCE [LARGE SCALE GENOMIC DNA]</scope>
    <source>
        <strain evidence="3 4">KACC 21507</strain>
    </source>
</reference>
<keyword evidence="4" id="KW-1185">Reference proteome</keyword>
<gene>
    <name evidence="3" type="ORF">GT348_06065</name>
</gene>
<keyword evidence="1" id="KW-0175">Coiled coil</keyword>
<evidence type="ECO:0000313" key="4">
    <source>
        <dbReference type="Proteomes" id="UP000463975"/>
    </source>
</evidence>
<organism evidence="3 4">
    <name type="scientific">Aristophania vespae</name>
    <dbReference type="NCBI Taxonomy" id="2697033"/>
    <lineage>
        <taxon>Bacteria</taxon>
        <taxon>Pseudomonadati</taxon>
        <taxon>Pseudomonadota</taxon>
        <taxon>Alphaproteobacteria</taxon>
        <taxon>Acetobacterales</taxon>
        <taxon>Acetobacteraceae</taxon>
        <taxon>Aristophania</taxon>
    </lineage>
</organism>
<dbReference type="Pfam" id="PF01551">
    <property type="entry name" value="Peptidase_M23"/>
    <property type="match status" value="1"/>
</dbReference>
<name>A0A6P1NBZ4_9PROT</name>
<accession>A0A6P1NBZ4</accession>
<dbReference type="KEGG" id="bomb:GT348_06065"/>
<dbReference type="AlphaFoldDB" id="A0A6P1NBZ4"/>
<feature type="coiled-coil region" evidence="1">
    <location>
        <begin position="197"/>
        <end position="291"/>
    </location>
</feature>
<sequence length="428" mass="47920">MIKRKSILHPLLKWGLRGICLSAILLFSLPLFMGMQAAALTEREALQQAKKSRLELQKSLQTQLTALKAQEAQMHKAASKAKISARQLRIFRNKQRSLETALAHTKSTLDALNHRQEQLDKGEAYVEEKQKNNALNIARALPAAENLRKSGELTLLLPPKGNEDNLLAQSLLKARLTFAQRQAEQLLVAQNSLHHRQETLDQQAEHLEQQRLNQQKRKTLTEKRTKEALLKSKADQQAYIQAQNKLKQARKNMRDLTNKIELIAKKEAQARRRLQQEARRLARRHQLAKARKMQAAARALSGGKGITKGQGFTPVQGTLIKRWHQKTEAGPATGLTYKVTNAANVIAPCNGRLLYSGPFRSFGQMVILDCGRKQRFVLAGFGQITASSGQHIKRGSSLGHMPSSGGELFVQLRHGVQIINPMPFLKGS</sequence>
<dbReference type="Gene3D" id="2.70.70.10">
    <property type="entry name" value="Glucose Permease (Domain IIA)"/>
    <property type="match status" value="1"/>
</dbReference>
<evidence type="ECO:0000259" key="2">
    <source>
        <dbReference type="Pfam" id="PF01551"/>
    </source>
</evidence>